<feature type="region of interest" description="Disordered" evidence="10">
    <location>
        <begin position="384"/>
        <end position="419"/>
    </location>
</feature>
<dbReference type="SUPFAM" id="SSF81301">
    <property type="entry name" value="Nucleotidyltransferase"/>
    <property type="match status" value="1"/>
</dbReference>
<evidence type="ECO:0000259" key="11">
    <source>
        <dbReference type="PROSITE" id="PS50172"/>
    </source>
</evidence>
<dbReference type="PROSITE" id="PS00522">
    <property type="entry name" value="DNA_POLYMERASE_X"/>
    <property type="match status" value="1"/>
</dbReference>
<dbReference type="EMBL" id="JAHFZB010000039">
    <property type="protein sequence ID" value="KAK6469330.1"/>
    <property type="molecule type" value="Genomic_DNA"/>
</dbReference>
<dbReference type="InterPro" id="IPR018944">
    <property type="entry name" value="DNA_pol_lambd_fingers_domain"/>
</dbReference>
<evidence type="ECO:0000256" key="9">
    <source>
        <dbReference type="PIRNR" id="PIRNR000817"/>
    </source>
</evidence>
<dbReference type="InterPro" id="IPR029398">
    <property type="entry name" value="PolB_thumb"/>
</dbReference>
<organism evidence="12 13">
    <name type="scientific">Huso huso</name>
    <name type="common">Beluga</name>
    <name type="synonym">Acipenser huso</name>
    <dbReference type="NCBI Taxonomy" id="61971"/>
    <lineage>
        <taxon>Eukaryota</taxon>
        <taxon>Metazoa</taxon>
        <taxon>Chordata</taxon>
        <taxon>Craniata</taxon>
        <taxon>Vertebrata</taxon>
        <taxon>Euteleostomi</taxon>
        <taxon>Actinopterygii</taxon>
        <taxon>Chondrostei</taxon>
        <taxon>Acipenseriformes</taxon>
        <taxon>Acipenseridae</taxon>
        <taxon>Huso</taxon>
    </lineage>
</organism>
<name>A0ABR0YAW6_HUSHU</name>
<dbReference type="SMART" id="SM00483">
    <property type="entry name" value="POLXc"/>
    <property type="match status" value="1"/>
</dbReference>
<dbReference type="PROSITE" id="PS50172">
    <property type="entry name" value="BRCT"/>
    <property type="match status" value="1"/>
</dbReference>
<dbReference type="InterPro" id="IPR002054">
    <property type="entry name" value="DNA-dir_DNA_pol_X"/>
</dbReference>
<evidence type="ECO:0000256" key="1">
    <source>
        <dbReference type="ARBA" id="ARBA00001946"/>
    </source>
</evidence>
<reference evidence="12 13" key="1">
    <citation type="submission" date="2021-05" db="EMBL/GenBank/DDBJ databases">
        <authorList>
            <person name="Zahm M."/>
            <person name="Klopp C."/>
            <person name="Cabau C."/>
            <person name="Kuhl H."/>
            <person name="Suciu R."/>
            <person name="Ciorpac M."/>
            <person name="Holostenco D."/>
            <person name="Gessner J."/>
            <person name="Wuertz S."/>
            <person name="Hohne C."/>
            <person name="Stock M."/>
            <person name="Gislard M."/>
            <person name="Lluch J."/>
            <person name="Milhes M."/>
            <person name="Lampietro C."/>
            <person name="Lopez Roques C."/>
            <person name="Donnadieu C."/>
            <person name="Du K."/>
            <person name="Schartl M."/>
            <person name="Guiguen Y."/>
        </authorList>
    </citation>
    <scope>NUCLEOTIDE SEQUENCE [LARGE SCALE GENOMIC DNA]</scope>
    <source>
        <strain evidence="12">Hh-F2</strain>
        <tissue evidence="12">Blood</tissue>
    </source>
</reference>
<evidence type="ECO:0000256" key="6">
    <source>
        <dbReference type="ARBA" id="ARBA00022723"/>
    </source>
</evidence>
<dbReference type="PANTHER" id="PTHR11276">
    <property type="entry name" value="DNA POLYMERASE TYPE-X FAMILY MEMBER"/>
    <property type="match status" value="1"/>
</dbReference>
<keyword evidence="7 9" id="KW-0460">Magnesium</keyword>
<feature type="domain" description="BRCT" evidence="11">
    <location>
        <begin position="23"/>
        <end position="116"/>
    </location>
</feature>
<comment type="subcellular location">
    <subcellularLocation>
        <location evidence="2 9">Nucleus</location>
    </subcellularLocation>
</comment>
<dbReference type="Gene3D" id="3.40.50.10190">
    <property type="entry name" value="BRCT domain"/>
    <property type="match status" value="1"/>
</dbReference>
<protein>
    <recommendedName>
        <fullName evidence="9">DNA-directed DNA/RNA polymerase mu</fullName>
        <ecNumber evidence="9">2.7.7.7</ecNumber>
    </recommendedName>
</protein>
<dbReference type="Pfam" id="PF10391">
    <property type="entry name" value="DNA_pol_lambd_f"/>
    <property type="match status" value="1"/>
</dbReference>
<evidence type="ECO:0000256" key="4">
    <source>
        <dbReference type="ARBA" id="ARBA00022679"/>
    </source>
</evidence>
<dbReference type="InterPro" id="IPR027249">
    <property type="entry name" value="DNA/RNApol_mu"/>
</dbReference>
<comment type="catalytic activity">
    <reaction evidence="9">
        <text>DNA(n) + a 2'-deoxyribonucleoside 5'-triphosphate = DNA(n+1) + diphosphate</text>
        <dbReference type="Rhea" id="RHEA:22508"/>
        <dbReference type="Rhea" id="RHEA-COMP:17339"/>
        <dbReference type="Rhea" id="RHEA-COMP:17340"/>
        <dbReference type="ChEBI" id="CHEBI:33019"/>
        <dbReference type="ChEBI" id="CHEBI:61560"/>
        <dbReference type="ChEBI" id="CHEBI:173112"/>
        <dbReference type="EC" id="2.7.7.7"/>
    </reaction>
</comment>
<dbReference type="Gene3D" id="1.10.150.110">
    <property type="entry name" value="DNA polymerase beta, N-terminal domain-like"/>
    <property type="match status" value="1"/>
</dbReference>
<feature type="region of interest" description="Disordered" evidence="10">
    <location>
        <begin position="573"/>
        <end position="592"/>
    </location>
</feature>
<keyword evidence="13" id="KW-1185">Reference proteome</keyword>
<feature type="region of interest" description="Disordered" evidence="10">
    <location>
        <begin position="466"/>
        <end position="492"/>
    </location>
</feature>
<dbReference type="PRINTS" id="PR00869">
    <property type="entry name" value="DNAPOLX"/>
</dbReference>
<dbReference type="SUPFAM" id="SSF81585">
    <property type="entry name" value="PsbU/PolX domain-like"/>
    <property type="match status" value="1"/>
</dbReference>
<evidence type="ECO:0000256" key="7">
    <source>
        <dbReference type="ARBA" id="ARBA00022842"/>
    </source>
</evidence>
<dbReference type="InterPro" id="IPR036420">
    <property type="entry name" value="BRCT_dom_sf"/>
</dbReference>
<evidence type="ECO:0000313" key="12">
    <source>
        <dbReference type="EMBL" id="KAK6469330.1"/>
    </source>
</evidence>
<keyword evidence="4 9" id="KW-0808">Transferase</keyword>
<dbReference type="SUPFAM" id="SSF52113">
    <property type="entry name" value="BRCT domain"/>
    <property type="match status" value="1"/>
</dbReference>
<proteinExistence type="inferred from homology"/>
<sequence length="592" mass="64915">MVPLKRRRKDGGAAPIAGVQERAPVNRFPGVEIFLLERRMGSSRRAFLTQLARRKGFRVDSVTHLVSESNSGDEVWEWLDRQTGGQTPGSLSLLDISWFTDSMETGRPVEILDRHRLQVSAPRSDPEEPRISAYACQRRTPLDHLNKIFTDASEVLAENAEFSESEGRGLAFRKAGSVLRSLPFAVSRMEDLRGVPCLGEHSRKIIQEILEDGVSGEVEGVLRSERYRAMKALTGVFGVGVKTADRWVREGLRTPGDLLTSGHRLSREQEAGVRYYEDLNCPVTRAEADAIGEIVKEAVHSILPGARVTLTGGFRRGKEAGHDVDLLITHPEEGKEEGLLGKLTSWLDSQGVLLYQRVSEGSGGRGRESGPMDHFHRSFSILKLGEQPGAPPGPPQPGASSAGQTQEAASPRGQGGAQGRGWRAVRVDLVICPYSQFAYALLGWTGSQQFERDLRRFASQERDMSLNSHGLYQREQVRTPPPPHCISESSPPLSLSLSLSSPPLSIPPSQPSSLSLSLFSSPSLFTSWNAGTELRGVVIHIVERGLRAARGRDSHRGTELRGVVIHIVERGHRAARGRDSHRGTRAQSCEGS</sequence>
<evidence type="ECO:0000256" key="5">
    <source>
        <dbReference type="ARBA" id="ARBA00022695"/>
    </source>
</evidence>
<comment type="caution">
    <text evidence="12">The sequence shown here is derived from an EMBL/GenBank/DDBJ whole genome shotgun (WGS) entry which is preliminary data.</text>
</comment>
<keyword evidence="5 9" id="KW-0548">Nucleotidyltransferase</keyword>
<dbReference type="Gene3D" id="3.30.460.10">
    <property type="entry name" value="Beta Polymerase, domain 2"/>
    <property type="match status" value="1"/>
</dbReference>
<dbReference type="Proteomes" id="UP001369086">
    <property type="component" value="Unassembled WGS sequence"/>
</dbReference>
<dbReference type="PANTHER" id="PTHR11276:SF24">
    <property type="entry name" value="DNA-DIRECTED DNA_RNA POLYMERASE MU"/>
    <property type="match status" value="1"/>
</dbReference>
<gene>
    <name evidence="12" type="ORF">HHUSO_G32250</name>
</gene>
<keyword evidence="8 9" id="KW-0539">Nucleus</keyword>
<evidence type="ECO:0000256" key="10">
    <source>
        <dbReference type="SAM" id="MobiDB-lite"/>
    </source>
</evidence>
<dbReference type="EC" id="2.7.7.7" evidence="9"/>
<evidence type="ECO:0000256" key="2">
    <source>
        <dbReference type="ARBA" id="ARBA00004123"/>
    </source>
</evidence>
<dbReference type="Pfam" id="PF14792">
    <property type="entry name" value="DNA_pol_B_palm"/>
    <property type="match status" value="1"/>
</dbReference>
<dbReference type="InterPro" id="IPR027421">
    <property type="entry name" value="DNA_pol_lamdba_lyase_dom_sf"/>
</dbReference>
<dbReference type="PRINTS" id="PR00871">
    <property type="entry name" value="DNAPOLXTDT"/>
</dbReference>
<dbReference type="InterPro" id="IPR019843">
    <property type="entry name" value="DNA_pol-X_BS"/>
</dbReference>
<dbReference type="CDD" id="cd00141">
    <property type="entry name" value="NT_POLXc"/>
    <property type="match status" value="1"/>
</dbReference>
<dbReference type="PIRSF" id="PIRSF501176">
    <property type="entry name" value="DNApol_mu"/>
    <property type="match status" value="1"/>
</dbReference>
<dbReference type="Gene3D" id="3.30.210.10">
    <property type="entry name" value="DNA polymerase, thumb domain"/>
    <property type="match status" value="1"/>
</dbReference>
<dbReference type="Pfam" id="PF14791">
    <property type="entry name" value="DNA_pol_B_thumb"/>
    <property type="match status" value="1"/>
</dbReference>
<dbReference type="SUPFAM" id="SSF47802">
    <property type="entry name" value="DNA polymerase beta, N-terminal domain-like"/>
    <property type="match status" value="1"/>
</dbReference>
<dbReference type="InterPro" id="IPR043519">
    <property type="entry name" value="NT_sf"/>
</dbReference>
<dbReference type="PIRSF" id="PIRSF000817">
    <property type="entry name" value="DNA_NT"/>
    <property type="match status" value="1"/>
</dbReference>
<dbReference type="InterPro" id="IPR028207">
    <property type="entry name" value="DNA_pol_B_palm_palm"/>
</dbReference>
<evidence type="ECO:0000256" key="3">
    <source>
        <dbReference type="ARBA" id="ARBA00008323"/>
    </source>
</evidence>
<accession>A0ABR0YAW6</accession>
<comment type="similarity">
    <text evidence="3 9">Belongs to the DNA polymerase type-X family.</text>
</comment>
<dbReference type="InterPro" id="IPR001357">
    <property type="entry name" value="BRCT_dom"/>
</dbReference>
<evidence type="ECO:0000256" key="8">
    <source>
        <dbReference type="ARBA" id="ARBA00023242"/>
    </source>
</evidence>
<dbReference type="InterPro" id="IPR022312">
    <property type="entry name" value="DNA_pol_X"/>
</dbReference>
<dbReference type="Gene3D" id="1.10.150.20">
    <property type="entry name" value="5' to 3' exonuclease, C-terminal subdomain"/>
    <property type="match status" value="1"/>
</dbReference>
<feature type="compositionally biased region" description="Basic and acidic residues" evidence="10">
    <location>
        <begin position="573"/>
        <end position="582"/>
    </location>
</feature>
<evidence type="ECO:0000313" key="13">
    <source>
        <dbReference type="Proteomes" id="UP001369086"/>
    </source>
</evidence>
<dbReference type="InterPro" id="IPR037160">
    <property type="entry name" value="DNA_Pol_thumb_sf"/>
</dbReference>
<dbReference type="InterPro" id="IPR001726">
    <property type="entry name" value="TdT/Mu"/>
</dbReference>
<comment type="function">
    <text evidence="9">Gap-filling polymerase involved in repair of DNA double-strand breaks by non-homologous end joining (NHEJ).</text>
</comment>
<comment type="cofactor">
    <cofactor evidence="1 9">
        <name>Mg(2+)</name>
        <dbReference type="ChEBI" id="CHEBI:18420"/>
    </cofactor>
</comment>
<keyword evidence="6 9" id="KW-0479">Metal-binding</keyword>